<sequence length="285" mass="32207">MSPLLPQLPPQQPCRLPLEEGCLLVRVLSLSRRQSGLSFRLKAANRHQRCETSDQQSQMVQFSDYRPKSTLFCIEKLFESKRDREPRPRTNANQVVRNQCSNPKKEFNVAVDNTDNDVLILSVESSVDSWVMDSGALVHATHNTEGLKNLKFGDFGKVRLANNEVLDVTGMGDIDLKTPAGSLNLKNVRIIPSLKRRLILVGQLDNQGHEVKFKNGQWKVVKGNLVMARGKKKGSLYLINILSQGVTVPIQKNKVWFTESRGHKRVTFASEKPRAKVKIQSELQR</sequence>
<evidence type="ECO:0000313" key="3">
    <source>
        <dbReference type="Proteomes" id="UP000326396"/>
    </source>
</evidence>
<dbReference type="Proteomes" id="UP000326396">
    <property type="component" value="Linkage Group LG14"/>
</dbReference>
<dbReference type="InterPro" id="IPR054722">
    <property type="entry name" value="PolX-like_BBD"/>
</dbReference>
<keyword evidence="3" id="KW-1185">Reference proteome</keyword>
<feature type="domain" description="Retrovirus-related Pol polyprotein from transposon TNT 1-94-like beta-barrel" evidence="1">
    <location>
        <begin position="130"/>
        <end position="208"/>
    </location>
</feature>
<evidence type="ECO:0000259" key="1">
    <source>
        <dbReference type="Pfam" id="PF22936"/>
    </source>
</evidence>
<name>A0A5N6P4P8_9ASTR</name>
<dbReference type="Pfam" id="PF22936">
    <property type="entry name" value="Pol_BBD"/>
    <property type="match status" value="1"/>
</dbReference>
<reference evidence="2 3" key="1">
    <citation type="submission" date="2019-05" db="EMBL/GenBank/DDBJ databases">
        <title>Mikania micrantha, genome provides insights into the molecular mechanism of rapid growth.</title>
        <authorList>
            <person name="Liu B."/>
        </authorList>
    </citation>
    <scope>NUCLEOTIDE SEQUENCE [LARGE SCALE GENOMIC DNA]</scope>
    <source>
        <strain evidence="2">NLD-2019</strain>
        <tissue evidence="2">Leaf</tissue>
    </source>
</reference>
<dbReference type="AlphaFoldDB" id="A0A5N6P4P8"/>
<dbReference type="EMBL" id="SZYD01000006">
    <property type="protein sequence ID" value="KAD5960194.1"/>
    <property type="molecule type" value="Genomic_DNA"/>
</dbReference>
<evidence type="ECO:0000313" key="2">
    <source>
        <dbReference type="EMBL" id="KAD5960194.1"/>
    </source>
</evidence>
<proteinExistence type="predicted"/>
<gene>
    <name evidence="2" type="ORF">E3N88_11666</name>
</gene>
<protein>
    <recommendedName>
        <fullName evidence="1">Retrovirus-related Pol polyprotein from transposon TNT 1-94-like beta-barrel domain-containing protein</fullName>
    </recommendedName>
</protein>
<organism evidence="2 3">
    <name type="scientific">Mikania micrantha</name>
    <name type="common">bitter vine</name>
    <dbReference type="NCBI Taxonomy" id="192012"/>
    <lineage>
        <taxon>Eukaryota</taxon>
        <taxon>Viridiplantae</taxon>
        <taxon>Streptophyta</taxon>
        <taxon>Embryophyta</taxon>
        <taxon>Tracheophyta</taxon>
        <taxon>Spermatophyta</taxon>
        <taxon>Magnoliopsida</taxon>
        <taxon>eudicotyledons</taxon>
        <taxon>Gunneridae</taxon>
        <taxon>Pentapetalae</taxon>
        <taxon>asterids</taxon>
        <taxon>campanulids</taxon>
        <taxon>Asterales</taxon>
        <taxon>Asteraceae</taxon>
        <taxon>Asteroideae</taxon>
        <taxon>Heliantheae alliance</taxon>
        <taxon>Eupatorieae</taxon>
        <taxon>Mikania</taxon>
    </lineage>
</organism>
<dbReference type="OrthoDB" id="1938800at2759"/>
<accession>A0A5N6P4P8</accession>
<comment type="caution">
    <text evidence="2">The sequence shown here is derived from an EMBL/GenBank/DDBJ whole genome shotgun (WGS) entry which is preliminary data.</text>
</comment>